<organism evidence="1">
    <name type="scientific">marine sediment metagenome</name>
    <dbReference type="NCBI Taxonomy" id="412755"/>
    <lineage>
        <taxon>unclassified sequences</taxon>
        <taxon>metagenomes</taxon>
        <taxon>ecological metagenomes</taxon>
    </lineage>
</organism>
<comment type="caution">
    <text evidence="1">The sequence shown here is derived from an EMBL/GenBank/DDBJ whole genome shotgun (WGS) entry which is preliminary data.</text>
</comment>
<dbReference type="Gene3D" id="1.20.1600.10">
    <property type="entry name" value="Outer membrane efflux proteins (OEP)"/>
    <property type="match status" value="1"/>
</dbReference>
<evidence type="ECO:0008006" key="2">
    <source>
        <dbReference type="Google" id="ProtNLM"/>
    </source>
</evidence>
<accession>A0A0F9Z5S9</accession>
<dbReference type="InterPro" id="IPR010131">
    <property type="entry name" value="MdtP/NodT-like"/>
</dbReference>
<dbReference type="Pfam" id="PF02321">
    <property type="entry name" value="OEP"/>
    <property type="match status" value="2"/>
</dbReference>
<name>A0A0F9Z5S9_9ZZZZ</name>
<dbReference type="PANTHER" id="PTHR30203:SF24">
    <property type="entry name" value="BLR4935 PROTEIN"/>
    <property type="match status" value="1"/>
</dbReference>
<reference evidence="1" key="1">
    <citation type="journal article" date="2015" name="Nature">
        <title>Complex archaea that bridge the gap between prokaryotes and eukaryotes.</title>
        <authorList>
            <person name="Spang A."/>
            <person name="Saw J.H."/>
            <person name="Jorgensen S.L."/>
            <person name="Zaremba-Niedzwiedzka K."/>
            <person name="Martijn J."/>
            <person name="Lind A.E."/>
            <person name="van Eijk R."/>
            <person name="Schleper C."/>
            <person name="Guy L."/>
            <person name="Ettema T.J."/>
        </authorList>
    </citation>
    <scope>NUCLEOTIDE SEQUENCE</scope>
</reference>
<gene>
    <name evidence="1" type="ORF">LCGC14_0006800</name>
</gene>
<dbReference type="EMBL" id="LAZR01000001">
    <property type="protein sequence ID" value="KKO12664.1"/>
    <property type="molecule type" value="Genomic_DNA"/>
</dbReference>
<proteinExistence type="predicted"/>
<dbReference type="AlphaFoldDB" id="A0A0F9Z5S9"/>
<protein>
    <recommendedName>
        <fullName evidence="2">TolC family protein</fullName>
    </recommendedName>
</protein>
<dbReference type="PANTHER" id="PTHR30203">
    <property type="entry name" value="OUTER MEMBRANE CATION EFFLUX PROTEIN"/>
    <property type="match status" value="1"/>
</dbReference>
<dbReference type="GO" id="GO:0015562">
    <property type="term" value="F:efflux transmembrane transporter activity"/>
    <property type="evidence" value="ECO:0007669"/>
    <property type="project" value="InterPro"/>
</dbReference>
<dbReference type="SUPFAM" id="SSF56954">
    <property type="entry name" value="Outer membrane efflux proteins (OEP)"/>
    <property type="match status" value="1"/>
</dbReference>
<dbReference type="InterPro" id="IPR003423">
    <property type="entry name" value="OMP_efflux"/>
</dbReference>
<evidence type="ECO:0000313" key="1">
    <source>
        <dbReference type="EMBL" id="KKO12664.1"/>
    </source>
</evidence>
<sequence length="420" mass="46483">MRAQKIVMTSAVSTALLVISALSLAAEEITLEQAIINTITQNPELQAFGYELRAQNGVILQAGLSPKPELTVTVEDVLGTGVAQGLSGAQTTASISWVLEGQLRQRRIDAARTGSLVLASEAEVMRLDAAAQTARYYTQALAHQARLQLAAQSISLAEDTVTTISQRVAAGTSPRSDLARARAELSMRELMQEDLNHELVGFYHRIAAQWGALEPDFSHVGGDLTNLPAVEPYPSLEARIEQNPDLTRFLSEQRLHESTLLLEQARRNSLWQFNAGVRRMERSSDVGFVAGVTIPLNRGNQNQGRIEEARVRLAQSSARQEAERIRVMTSLFLFHQELEHSLHIVESLRSDVIPEYELALSEVRRAYELGSSSYMEWLQVQNDLLAAREQLLEASVLAHQNMIEIERLTGVRIAQTGSEQ</sequence>